<dbReference type="InterPro" id="IPR010737">
    <property type="entry name" value="4-carb_acid_sugar_kinase_N"/>
</dbReference>
<dbReference type="RefSeq" id="WP_119900336.1">
    <property type="nucleotide sequence ID" value="NZ_QNRC01000014.1"/>
</dbReference>
<evidence type="ECO:0000256" key="2">
    <source>
        <dbReference type="ARBA" id="ARBA00022679"/>
    </source>
</evidence>
<evidence type="ECO:0000259" key="7">
    <source>
        <dbReference type="Pfam" id="PF07005"/>
    </source>
</evidence>
<evidence type="ECO:0000256" key="5">
    <source>
        <dbReference type="ARBA" id="ARBA00022840"/>
    </source>
</evidence>
<evidence type="ECO:0000313" key="9">
    <source>
        <dbReference type="EMBL" id="RJL05921.1"/>
    </source>
</evidence>
<dbReference type="GO" id="GO:0005524">
    <property type="term" value="F:ATP binding"/>
    <property type="evidence" value="ECO:0007669"/>
    <property type="project" value="UniProtKB-KW"/>
</dbReference>
<evidence type="ECO:0000313" key="10">
    <source>
        <dbReference type="Proteomes" id="UP000283587"/>
    </source>
</evidence>
<feature type="domain" description="Four-carbon acid sugar kinase nucleotide binding" evidence="8">
    <location>
        <begin position="246"/>
        <end position="393"/>
    </location>
</feature>
<comment type="similarity">
    <text evidence="1">Belongs to the four-carbon acid sugar kinase family.</text>
</comment>
<feature type="domain" description="Four-carbon acid sugar kinase N-terminal" evidence="7">
    <location>
        <begin position="4"/>
        <end position="220"/>
    </location>
</feature>
<organism evidence="9 10">
    <name type="scientific">Paracoccus siganidrum</name>
    <dbReference type="NCBI Taxonomy" id="1276757"/>
    <lineage>
        <taxon>Bacteria</taxon>
        <taxon>Pseudomonadati</taxon>
        <taxon>Pseudomonadota</taxon>
        <taxon>Alphaproteobacteria</taxon>
        <taxon>Rhodobacterales</taxon>
        <taxon>Paracoccaceae</taxon>
        <taxon>Paracoccus</taxon>
    </lineage>
</organism>
<dbReference type="Proteomes" id="UP000283587">
    <property type="component" value="Unassembled WGS sequence"/>
</dbReference>
<name>A0A418ZZC2_9RHOB</name>
<keyword evidence="5" id="KW-0067">ATP-binding</keyword>
<dbReference type="Pfam" id="PF07005">
    <property type="entry name" value="SBD_N"/>
    <property type="match status" value="1"/>
</dbReference>
<keyword evidence="3" id="KW-0547">Nucleotide-binding</keyword>
<evidence type="ECO:0000256" key="3">
    <source>
        <dbReference type="ARBA" id="ARBA00022741"/>
    </source>
</evidence>
<dbReference type="Gene3D" id="3.40.50.10840">
    <property type="entry name" value="Putative sugar-binding, N-terminal domain"/>
    <property type="match status" value="1"/>
</dbReference>
<proteinExistence type="inferred from homology"/>
<dbReference type="InterPro" id="IPR042213">
    <property type="entry name" value="NBD_C_sf"/>
</dbReference>
<accession>A0A418ZZC2</accession>
<keyword evidence="10" id="KW-1185">Reference proteome</keyword>
<dbReference type="InterPro" id="IPR037051">
    <property type="entry name" value="4-carb_acid_sugar_kinase_N_sf"/>
</dbReference>
<evidence type="ECO:0000256" key="1">
    <source>
        <dbReference type="ARBA" id="ARBA00005715"/>
    </source>
</evidence>
<keyword evidence="6" id="KW-0119">Carbohydrate metabolism</keyword>
<dbReference type="AlphaFoldDB" id="A0A418ZZC2"/>
<gene>
    <name evidence="9" type="ORF">D3P05_18820</name>
</gene>
<evidence type="ECO:0000256" key="4">
    <source>
        <dbReference type="ARBA" id="ARBA00022777"/>
    </source>
</evidence>
<keyword evidence="4 9" id="KW-0418">Kinase</keyword>
<dbReference type="GO" id="GO:0016301">
    <property type="term" value="F:kinase activity"/>
    <property type="evidence" value="ECO:0007669"/>
    <property type="project" value="UniProtKB-KW"/>
</dbReference>
<dbReference type="Gene3D" id="3.40.980.20">
    <property type="entry name" value="Four-carbon acid sugar kinase, nucleotide binding domain"/>
    <property type="match status" value="1"/>
</dbReference>
<dbReference type="OrthoDB" id="7686359at2"/>
<dbReference type="EMBL" id="QZEW01000103">
    <property type="protein sequence ID" value="RJL05921.1"/>
    <property type="molecule type" value="Genomic_DNA"/>
</dbReference>
<evidence type="ECO:0000259" key="8">
    <source>
        <dbReference type="Pfam" id="PF17042"/>
    </source>
</evidence>
<comment type="caution">
    <text evidence="9">The sequence shown here is derived from an EMBL/GenBank/DDBJ whole genome shotgun (WGS) entry which is preliminary data.</text>
</comment>
<evidence type="ECO:0000256" key="6">
    <source>
        <dbReference type="ARBA" id="ARBA00023277"/>
    </source>
</evidence>
<dbReference type="InterPro" id="IPR031475">
    <property type="entry name" value="NBD_C"/>
</dbReference>
<sequence>MAYVFVADDFTGASDTLATLARAGLKARLFLDLPDAAEVAGLDAWGIATHARSLGRDGIVALARHIAAGLAAFAPRFLHLKICSTFDSSPETGNVALLARTLADGLGIANIAVIGGQPSLGRHAVFGTLFASGPDGAVHRIDRHPVMSGHPVTPMREADMLRHLASLGLEGLTLVARGQRGGAFPRYYDALEQSDIEAAGRDLMAAGGRCIVMGASSVAEGWLAARSVRGRVAAPPPLDDNGPVLAFVGSRSALTTTQVAAAQGFARLPVDPVAMLAGGARCAGIRDWAAERLARDENCMIFLTADHAGPFSPAELAEASAAFIAELIETSRPGGLIVAGGDSSSAIIGRLAPASLAYAGTLCPGVPVLRGRTAGGDLPMALKGGQMGGVDFFDRAGAMLRGKTEART</sequence>
<reference evidence="10" key="1">
    <citation type="submission" date="2018-09" db="EMBL/GenBank/DDBJ databases">
        <title>Paracoccus onubensis nov. sp. a moderate halophilic bacterium isolated from Gruta de las Maravillas (Aracena, Spain).</title>
        <authorList>
            <person name="Jurado V."/>
            <person name="Gutierrez-Patricio S."/>
            <person name="Gonzalez-Pimentel J.L."/>
            <person name="Miller A.Z."/>
            <person name="Laiz L."/>
            <person name="Saiz-Jimenez C."/>
        </authorList>
    </citation>
    <scope>NUCLEOTIDE SEQUENCE [LARGE SCALE GENOMIC DNA]</scope>
    <source>
        <strain evidence="10">DSM 26381</strain>
    </source>
</reference>
<protein>
    <submittedName>
        <fullName evidence="9">Four-carbon acid sugar kinase family protein</fullName>
    </submittedName>
</protein>
<keyword evidence="2" id="KW-0808">Transferase</keyword>
<dbReference type="SUPFAM" id="SSF142764">
    <property type="entry name" value="YgbK-like"/>
    <property type="match status" value="1"/>
</dbReference>
<dbReference type="Pfam" id="PF17042">
    <property type="entry name" value="NBD_C"/>
    <property type="match status" value="1"/>
</dbReference>